<evidence type="ECO:0000256" key="10">
    <source>
        <dbReference type="HAMAP-Rule" id="MF_01486"/>
    </source>
</evidence>
<dbReference type="PANTHER" id="PTHR30591:SF1">
    <property type="entry name" value="RECBCD ENZYME SUBUNIT RECC"/>
    <property type="match status" value="1"/>
</dbReference>
<evidence type="ECO:0000259" key="11">
    <source>
        <dbReference type="Pfam" id="PF17946"/>
    </source>
</evidence>
<keyword evidence="7 10" id="KW-0067">ATP-binding</keyword>
<comment type="function">
    <text evidence="10">A helicase/nuclease that prepares dsDNA breaks (DSB) for recombinational DNA repair. Binds to DSBs and unwinds DNA via a highly rapid and processive ATP-dependent bidirectional helicase activity. Unwinds dsDNA until it encounters a Chi (crossover hotspot instigator) sequence from the 3' direction. Cuts ssDNA a few nucleotides 3' to the Chi site. The properties and activities of the enzyme are changed at Chi. The Chi-altered holoenzyme produces a long 3'-ssDNA overhang and facilitates RecA-binding to the ssDNA for homologous DNA recombination and repair. Holoenzyme degrades any linearized DNA that is unable to undergo homologous recombination. In the holoenzyme this subunit recognizes the wild-type Chi sequence, and when added to isolated RecB increases its ATP-dependent helicase processivity.</text>
</comment>
<keyword evidence="3 10" id="KW-0227">DNA damage</keyword>
<keyword evidence="13" id="KW-1185">Reference proteome</keyword>
<keyword evidence="9 10" id="KW-0234">DNA repair</keyword>
<dbReference type="GO" id="GO:0008854">
    <property type="term" value="F:exodeoxyribonuclease V activity"/>
    <property type="evidence" value="ECO:0007669"/>
    <property type="project" value="InterPro"/>
</dbReference>
<dbReference type="InterPro" id="IPR006697">
    <property type="entry name" value="RecC"/>
</dbReference>
<comment type="similarity">
    <text evidence="10">Belongs to the RecC family.</text>
</comment>
<keyword evidence="1 10" id="KW-0540">Nuclease</keyword>
<evidence type="ECO:0000256" key="9">
    <source>
        <dbReference type="ARBA" id="ARBA00023204"/>
    </source>
</evidence>
<evidence type="ECO:0000256" key="8">
    <source>
        <dbReference type="ARBA" id="ARBA00023125"/>
    </source>
</evidence>
<evidence type="ECO:0000313" key="12">
    <source>
        <dbReference type="EMBL" id="MCT7359919.1"/>
    </source>
</evidence>
<keyword evidence="8 10" id="KW-0238">DNA-binding</keyword>
<dbReference type="AlphaFoldDB" id="A0A9X2WGD7"/>
<proteinExistence type="inferred from homology"/>
<dbReference type="InterPro" id="IPR027417">
    <property type="entry name" value="P-loop_NTPase"/>
</dbReference>
<comment type="subunit">
    <text evidence="10">Heterotrimer of RecB, RecC and RecD. All subunits contribute to DNA-binding.</text>
</comment>
<comment type="miscellaneous">
    <text evidence="10">In the RecBCD complex, RecB has a slow 3'-5' helicase, an exonuclease activity and loads RecA onto ssDNA, RecD has a fast 5'-3' helicase activity, while RecC stimulates the ATPase and processivity of the RecB helicase and contributes to recognition of the Chi site.</text>
</comment>
<dbReference type="GO" id="GO:0003677">
    <property type="term" value="F:DNA binding"/>
    <property type="evidence" value="ECO:0007669"/>
    <property type="project" value="UniProtKB-UniRule"/>
</dbReference>
<dbReference type="InterPro" id="IPR013986">
    <property type="entry name" value="DExx_box_DNA_helicase_dom_sf"/>
</dbReference>
<accession>A0A9X2WGD7</accession>
<dbReference type="Gene3D" id="3.40.50.300">
    <property type="entry name" value="P-loop containing nucleotide triphosphate hydrolases"/>
    <property type="match status" value="2"/>
</dbReference>
<protein>
    <recommendedName>
        <fullName evidence="10">RecBCD enzyme subunit RecC</fullName>
    </recommendedName>
    <alternativeName>
        <fullName evidence="10">Exonuclease V subunit RecC</fullName>
        <shortName evidence="10">ExoV subunit RecC</shortName>
    </alternativeName>
    <alternativeName>
        <fullName evidence="10">Helicase/nuclease RecBCD subunit RecC</fullName>
    </alternativeName>
</protein>
<dbReference type="PIRSF" id="PIRSF000980">
    <property type="entry name" value="RecC"/>
    <property type="match status" value="1"/>
</dbReference>
<dbReference type="InterPro" id="IPR041500">
    <property type="entry name" value="RecC_C"/>
</dbReference>
<reference evidence="12" key="2">
    <citation type="submission" date="2022-08" db="EMBL/GenBank/DDBJ databases">
        <authorList>
            <person name="Dong C."/>
        </authorList>
    </citation>
    <scope>NUCLEOTIDE SEQUENCE</scope>
    <source>
        <strain evidence="12">59MF3M-4</strain>
    </source>
</reference>
<dbReference type="Proteomes" id="UP001147830">
    <property type="component" value="Unassembled WGS sequence"/>
</dbReference>
<organism evidence="12 13">
    <name type="scientific">Thalassolituus pacificus</name>
    <dbReference type="NCBI Taxonomy" id="2975440"/>
    <lineage>
        <taxon>Bacteria</taxon>
        <taxon>Pseudomonadati</taxon>
        <taxon>Pseudomonadota</taxon>
        <taxon>Gammaproteobacteria</taxon>
        <taxon>Oceanospirillales</taxon>
        <taxon>Oceanospirillaceae</taxon>
        <taxon>Thalassolituus</taxon>
    </lineage>
</organism>
<dbReference type="Pfam" id="PF04257">
    <property type="entry name" value="Exonuc_V_gamma"/>
    <property type="match status" value="1"/>
</dbReference>
<dbReference type="PANTHER" id="PTHR30591">
    <property type="entry name" value="RECBCD ENZYME SUBUNIT RECC"/>
    <property type="match status" value="1"/>
</dbReference>
<dbReference type="Gene3D" id="1.10.10.990">
    <property type="match status" value="1"/>
</dbReference>
<keyword evidence="2 10" id="KW-0547">Nucleotide-binding</keyword>
<evidence type="ECO:0000256" key="3">
    <source>
        <dbReference type="ARBA" id="ARBA00022763"/>
    </source>
</evidence>
<keyword evidence="4 10" id="KW-0378">Hydrolase</keyword>
<name>A0A9X2WGD7_9GAMM</name>
<dbReference type="Pfam" id="PF17946">
    <property type="entry name" value="RecC_C"/>
    <property type="match status" value="1"/>
</dbReference>
<dbReference type="Gene3D" id="1.10.10.160">
    <property type="match status" value="1"/>
</dbReference>
<dbReference type="GO" id="GO:0009338">
    <property type="term" value="C:exodeoxyribonuclease V complex"/>
    <property type="evidence" value="ECO:0007669"/>
    <property type="project" value="InterPro"/>
</dbReference>
<dbReference type="NCBIfam" id="TIGR01450">
    <property type="entry name" value="recC"/>
    <property type="match status" value="1"/>
</dbReference>
<dbReference type="Gene3D" id="3.40.50.10930">
    <property type="match status" value="1"/>
</dbReference>
<gene>
    <name evidence="10 12" type="primary">recC</name>
    <name evidence="12" type="ORF">NYR02_12940</name>
</gene>
<dbReference type="GO" id="GO:0005524">
    <property type="term" value="F:ATP binding"/>
    <property type="evidence" value="ECO:0007669"/>
    <property type="project" value="UniProtKB-UniRule"/>
</dbReference>
<reference evidence="12" key="1">
    <citation type="journal article" date="2022" name="Front. Microbiol.">
        <title>Genome-based taxonomic rearrangement of Oceanobacter-related bacteria including the description of Thalassolituus hydrocarbonoclasticus sp. nov. and Thalassolituus pacificus sp. nov. and emended description of the genus Thalassolituus.</title>
        <authorList>
            <person name="Dong C."/>
            <person name="Wei L."/>
            <person name="Wang J."/>
            <person name="Lai Q."/>
            <person name="Huang Z."/>
            <person name="Shao Z."/>
        </authorList>
    </citation>
    <scope>NUCLEOTIDE SEQUENCE</scope>
    <source>
        <strain evidence="12">59MF3M-4</strain>
    </source>
</reference>
<comment type="caution">
    <text evidence="12">The sequence shown here is derived from an EMBL/GenBank/DDBJ whole genome shotgun (WGS) entry which is preliminary data.</text>
</comment>
<evidence type="ECO:0000256" key="4">
    <source>
        <dbReference type="ARBA" id="ARBA00022801"/>
    </source>
</evidence>
<feature type="domain" description="RecC C-terminal" evidence="11">
    <location>
        <begin position="845"/>
        <end position="1094"/>
    </location>
</feature>
<evidence type="ECO:0000256" key="7">
    <source>
        <dbReference type="ARBA" id="ARBA00022840"/>
    </source>
</evidence>
<sequence length="1185" mass="134718">MFRLYHSNDLEILKGILVHQMQESPVGPFGQEAILVQSQGMSHWLKLQLADSLGIAAQVDFPLPSSFVWQVFNRLKPELPERSHFDKQIMAWKLVRLLPALATQPGCEAIAHYLQNDADGVKCYQLAQTIADVFDQYLVYRPDWLLSWELGEDEVADTQVSAHPWQPLVWRALVADSARLGHSLDHRARLLQELEQLVQAHPERLADLPKRLFVFGIAALPGSYWQVLQAISPVIEVHFFLLNPCKNFWGDIVSDRQKMRILRDNPDSAHLLDRGNPLLASWGRLGRDFLTLVHETAEQYEGRIQDVDAYIERGVERDVERGPQSLLAHLQQDILTLTDRQQGAFSKEAQHHSEFKQGVAAADGSVRLISAHSPLREVQRLYDQILYWLDNDPELKPRDIVVMVPDIDQYAPYIDAVFASSRARTENGAEYRIPWAIADQSMAQEDALIDSFLSLLGLADSRLLITEVQDWLDVAAIRNRFAISEDHLSLLRDWLAQAQIRWGLDSQQRGQLGLPAFEQNSWRKGLRQLLLGYLTPDSRQDFMGDFPVSATEGNEGELLGHLMAFIDALEHWQKVLSSGHCSVAQWSDALQSMLNDLYLADNTEQNSLQRIRDAIQRWQEELTLAGFNGELSAPVVRSWFNEQLGQQGGWQRFLAGPVNFCTLMPMRSIPFKAVCLLGMNDEDYPRRVTPVGFDLMVSGRSRRGDRSRREDDRYLFLEAVCSAQDYLYISYRGHDVRENAELQPSVLVAELRDYLCDGYCLETDRQQPHQQSRSTMLNWLQEELPLQPYNRLAFSNDHGDAARHVRSYQQVWAEVAAQQSSPADAENDHFFSEPLTIPADIDTSQVAWEDVKQALADPLKYFVTRRLKASFDVYWQQHETEEPFALNGLDLYQLKDDWLQLAMADIQQGHAEELSDELAFTRRQQALGQLPVNALGKVWSDNLIDYSRPLAHKIVALSEFRMDVRALTLTLEQGPEEPCSVHGELQQAFVQQPTDSTGYLLYYRVGDLRGRHLLQAWLDALLVAAAAPGTISHVCLLGLSKDKGSVWLREVQLALPTGEEAIALVRQAVDWYWQCWCEPLAHLPDTLWSLIQAQERISEKHADDADAQADAMQKEISKLVEQDFGELASPYLQRCLPDFVAQLQSQLPDQWLAEQGILLTSLKKHIKTDELHKDSAASYSGGEGV</sequence>
<keyword evidence="5 10" id="KW-0347">Helicase</keyword>
<evidence type="ECO:0000256" key="1">
    <source>
        <dbReference type="ARBA" id="ARBA00022722"/>
    </source>
</evidence>
<dbReference type="GO" id="GO:0003678">
    <property type="term" value="F:DNA helicase activity"/>
    <property type="evidence" value="ECO:0007669"/>
    <property type="project" value="UniProtKB-UniRule"/>
</dbReference>
<dbReference type="InterPro" id="IPR011335">
    <property type="entry name" value="Restrct_endonuc-II-like"/>
</dbReference>
<keyword evidence="6 10" id="KW-0269">Exonuclease</keyword>
<evidence type="ECO:0000313" key="13">
    <source>
        <dbReference type="Proteomes" id="UP001147830"/>
    </source>
</evidence>
<dbReference type="EMBL" id="JAOANI010000019">
    <property type="protein sequence ID" value="MCT7359919.1"/>
    <property type="molecule type" value="Genomic_DNA"/>
</dbReference>
<evidence type="ECO:0000256" key="5">
    <source>
        <dbReference type="ARBA" id="ARBA00022806"/>
    </source>
</evidence>
<dbReference type="RefSeq" id="WP_260976770.1">
    <property type="nucleotide sequence ID" value="NZ_JAOANI010000019.1"/>
</dbReference>
<dbReference type="SUPFAM" id="SSF52540">
    <property type="entry name" value="P-loop containing nucleoside triphosphate hydrolases"/>
    <property type="match status" value="2"/>
</dbReference>
<evidence type="ECO:0000256" key="6">
    <source>
        <dbReference type="ARBA" id="ARBA00022839"/>
    </source>
</evidence>
<dbReference type="HAMAP" id="MF_01486">
    <property type="entry name" value="RecC"/>
    <property type="match status" value="1"/>
</dbReference>
<dbReference type="SUPFAM" id="SSF52980">
    <property type="entry name" value="Restriction endonuclease-like"/>
    <property type="match status" value="1"/>
</dbReference>
<evidence type="ECO:0000256" key="2">
    <source>
        <dbReference type="ARBA" id="ARBA00022741"/>
    </source>
</evidence>
<dbReference type="GO" id="GO:0000724">
    <property type="term" value="P:double-strand break repair via homologous recombination"/>
    <property type="evidence" value="ECO:0007669"/>
    <property type="project" value="UniProtKB-UniRule"/>
</dbReference>